<dbReference type="InterPro" id="IPR037682">
    <property type="entry name" value="TonB_C"/>
</dbReference>
<gene>
    <name evidence="3" type="ORF">IAE60_02300</name>
</gene>
<feature type="domain" description="TonB C-terminal" evidence="2">
    <location>
        <begin position="116"/>
        <end position="226"/>
    </location>
</feature>
<accession>A0A7G9THJ5</accession>
<dbReference type="Proteomes" id="UP000515838">
    <property type="component" value="Chromosome"/>
</dbReference>
<dbReference type="EMBL" id="CP060731">
    <property type="protein sequence ID" value="QNN79570.1"/>
    <property type="molecule type" value="Genomic_DNA"/>
</dbReference>
<evidence type="ECO:0000256" key="1">
    <source>
        <dbReference type="SAM" id="MobiDB-lite"/>
    </source>
</evidence>
<feature type="region of interest" description="Disordered" evidence="1">
    <location>
        <begin position="256"/>
        <end position="280"/>
    </location>
</feature>
<dbReference type="Gene3D" id="3.30.1150.10">
    <property type="match status" value="1"/>
</dbReference>
<evidence type="ECO:0000313" key="4">
    <source>
        <dbReference type="Proteomes" id="UP000515838"/>
    </source>
</evidence>
<proteinExistence type="predicted"/>
<name>A0A7G9THJ5_PSEMX</name>
<dbReference type="PROSITE" id="PS52015">
    <property type="entry name" value="TONB_CTD"/>
    <property type="match status" value="1"/>
</dbReference>
<dbReference type="GO" id="GO:0055085">
    <property type="term" value="P:transmembrane transport"/>
    <property type="evidence" value="ECO:0007669"/>
    <property type="project" value="InterPro"/>
</dbReference>
<protein>
    <submittedName>
        <fullName evidence="3">Energy transducer TonB</fullName>
    </submittedName>
</protein>
<dbReference type="Pfam" id="PF03544">
    <property type="entry name" value="TonB_C"/>
    <property type="match status" value="1"/>
</dbReference>
<dbReference type="SUPFAM" id="SSF74653">
    <property type="entry name" value="TolA/TonB C-terminal domain"/>
    <property type="match status" value="1"/>
</dbReference>
<evidence type="ECO:0000259" key="2">
    <source>
        <dbReference type="PROSITE" id="PS52015"/>
    </source>
</evidence>
<sequence length="280" mass="30047">MLVGMAAFVQSAWAQGPGAVRKQVEASMRVTGMLTIRTDGSVAAVELDTPDRLPEGIPAFVSGVAASWRFEPVVIDGAAKQVRTKMSARLVAKSTGDGKMLVSVRGADFGDYEATPPEERVSSVVMKPPGYPMAAAQSGAQGTVYLLLKIDPDGSVSDVVAEQVNLRMVASEAQMRQFRDRFARAAVGAAEKWTFKPPSRGEAASQPYWVVRVPVDFNFGGKRRYGQWEAYVPGPRERVSWSRDEDRPGFSLDTLADGGVHMAGDTRGPKLLTPLGGEGS</sequence>
<evidence type="ECO:0000313" key="3">
    <source>
        <dbReference type="EMBL" id="QNN79570.1"/>
    </source>
</evidence>
<reference evidence="3 4" key="1">
    <citation type="submission" date="2020-08" db="EMBL/GenBank/DDBJ databases">
        <title>Streptomycin Non-resistant strain, P. mexicana.</title>
        <authorList>
            <person name="Ganesh-Kumar S."/>
            <person name="Zhe T."/>
            <person name="Yu Z."/>
            <person name="Min Y."/>
        </authorList>
    </citation>
    <scope>NUCLEOTIDE SEQUENCE [LARGE SCALE GENOMIC DNA]</scope>
    <source>
        <strain evidence="3 4">GTZY2</strain>
    </source>
</reference>
<dbReference type="AlphaFoldDB" id="A0A7G9THJ5"/>
<organism evidence="3 4">
    <name type="scientific">Pseudoxanthomonas mexicana</name>
    <dbReference type="NCBI Taxonomy" id="128785"/>
    <lineage>
        <taxon>Bacteria</taxon>
        <taxon>Pseudomonadati</taxon>
        <taxon>Pseudomonadota</taxon>
        <taxon>Gammaproteobacteria</taxon>
        <taxon>Lysobacterales</taxon>
        <taxon>Lysobacteraceae</taxon>
        <taxon>Pseudoxanthomonas</taxon>
    </lineage>
</organism>